<dbReference type="Pfam" id="PF00884">
    <property type="entry name" value="Sulfatase"/>
    <property type="match status" value="1"/>
</dbReference>
<keyword evidence="5" id="KW-0732">Signal</keyword>
<organism evidence="7 8">
    <name type="scientific">Luteitalea pratensis</name>
    <dbReference type="NCBI Taxonomy" id="1855912"/>
    <lineage>
        <taxon>Bacteria</taxon>
        <taxon>Pseudomonadati</taxon>
        <taxon>Acidobacteriota</taxon>
        <taxon>Vicinamibacteria</taxon>
        <taxon>Vicinamibacterales</taxon>
        <taxon>Vicinamibacteraceae</taxon>
        <taxon>Luteitalea</taxon>
    </lineage>
</organism>
<keyword evidence="3 7" id="KW-0378">Hydrolase</keyword>
<evidence type="ECO:0000313" key="7">
    <source>
        <dbReference type="EMBL" id="AMY10700.1"/>
    </source>
</evidence>
<keyword evidence="8" id="KW-1185">Reference proteome</keyword>
<dbReference type="PANTHER" id="PTHR42693">
    <property type="entry name" value="ARYLSULFATASE FAMILY MEMBER"/>
    <property type="match status" value="1"/>
</dbReference>
<dbReference type="PATRIC" id="fig|1813736.3.peg.4162"/>
<dbReference type="OrthoDB" id="9762324at2"/>
<protein>
    <submittedName>
        <fullName evidence="7">Arylsulfatase</fullName>
        <ecNumber evidence="7">3.1.6.1</ecNumber>
    </submittedName>
</protein>
<evidence type="ECO:0000256" key="1">
    <source>
        <dbReference type="ARBA" id="ARBA00008779"/>
    </source>
</evidence>
<feature type="domain" description="Sulfatase N-terminal" evidence="6">
    <location>
        <begin position="29"/>
        <end position="337"/>
    </location>
</feature>
<sequence length="446" mass="48644" precursor="true">MLKQQLWATAVCAATVLMAVASPGGATKPNIIVILADDLGPGDVGVYGGTLVPTPRLDALAAEGTRFTQYYSASPICSPSRAALITGQHPARWRITSFLQTRQGNAGAEMADSLDPRAPSLPRALKAAGYATAHIGKWHLGGGRDVTAPPKFAAYGYDEGVGTYESPEPHPDITSTNWIWADQDAVKRWERSAFFVDRTLDFLDRHQGTPAFVNLWLDDPHTPWVPDASSDRKETPANLKPVLAEMDRQIGRLLDGLKARGLENDTLVIFASDNGALPTFDGQRSAPYRGHKLALYEGGIRMPFIVRWPGHVPAGRVDSRSVLIAQDLFPTLSAVAGAALPRDARLDGRNVLQAWRGRPLPSHGPLFWEYGRNDEFFKFGPDRSPSLAVRRGDWKLLINPDGSRAELYDLATDPKESSNRAADKPDVVTALTDLVMAWRASWPGGR</sequence>
<dbReference type="GO" id="GO:0004065">
    <property type="term" value="F:arylsulfatase activity"/>
    <property type="evidence" value="ECO:0007669"/>
    <property type="project" value="UniProtKB-EC"/>
</dbReference>
<dbReference type="PROSITE" id="PS00149">
    <property type="entry name" value="SULFATASE_2"/>
    <property type="match status" value="1"/>
</dbReference>
<dbReference type="AlphaFoldDB" id="A0A143PRG1"/>
<feature type="signal peptide" evidence="5">
    <location>
        <begin position="1"/>
        <end position="21"/>
    </location>
</feature>
<dbReference type="PROSITE" id="PS00523">
    <property type="entry name" value="SULFATASE_1"/>
    <property type="match status" value="1"/>
</dbReference>
<dbReference type="EC" id="3.1.6.1" evidence="7"/>
<dbReference type="GO" id="GO:0046872">
    <property type="term" value="F:metal ion binding"/>
    <property type="evidence" value="ECO:0007669"/>
    <property type="project" value="UniProtKB-KW"/>
</dbReference>
<keyword evidence="4" id="KW-0106">Calcium</keyword>
<evidence type="ECO:0000313" key="8">
    <source>
        <dbReference type="Proteomes" id="UP000076079"/>
    </source>
</evidence>
<feature type="chain" id="PRO_5007511844" evidence="5">
    <location>
        <begin position="22"/>
        <end position="446"/>
    </location>
</feature>
<evidence type="ECO:0000256" key="5">
    <source>
        <dbReference type="SAM" id="SignalP"/>
    </source>
</evidence>
<keyword evidence="2" id="KW-0479">Metal-binding</keyword>
<dbReference type="InterPro" id="IPR017850">
    <property type="entry name" value="Alkaline_phosphatase_core_sf"/>
</dbReference>
<reference evidence="7 8" key="1">
    <citation type="journal article" date="2016" name="Genome Announc.">
        <title>First Complete Genome Sequence of a Subdivision 6 Acidobacterium Strain.</title>
        <authorList>
            <person name="Huang S."/>
            <person name="Vieira S."/>
            <person name="Bunk B."/>
            <person name="Riedel T."/>
            <person name="Sproer C."/>
            <person name="Overmann J."/>
        </authorList>
    </citation>
    <scope>NUCLEOTIDE SEQUENCE [LARGE SCALE GENOMIC DNA]</scope>
    <source>
        <strain evidence="8">DSM 100886 HEG_-6_39</strain>
    </source>
</reference>
<proteinExistence type="inferred from homology"/>
<evidence type="ECO:0000256" key="4">
    <source>
        <dbReference type="ARBA" id="ARBA00022837"/>
    </source>
</evidence>
<dbReference type="InterPro" id="IPR024607">
    <property type="entry name" value="Sulfatase_CS"/>
</dbReference>
<evidence type="ECO:0000256" key="2">
    <source>
        <dbReference type="ARBA" id="ARBA00022723"/>
    </source>
</evidence>
<dbReference type="Gene3D" id="3.40.720.10">
    <property type="entry name" value="Alkaline Phosphatase, subunit A"/>
    <property type="match status" value="1"/>
</dbReference>
<reference evidence="8" key="2">
    <citation type="submission" date="2016-04" db="EMBL/GenBank/DDBJ databases">
        <title>First Complete Genome Sequence of a Subdivision 6 Acidobacterium.</title>
        <authorList>
            <person name="Huang S."/>
            <person name="Vieira S."/>
            <person name="Bunk B."/>
            <person name="Riedel T."/>
            <person name="Sproeer C."/>
            <person name="Overmann J."/>
        </authorList>
    </citation>
    <scope>NUCLEOTIDE SEQUENCE [LARGE SCALE GENOMIC DNA]</scope>
    <source>
        <strain evidence="8">DSM 100886 HEG_-6_39</strain>
    </source>
</reference>
<dbReference type="SUPFAM" id="SSF53649">
    <property type="entry name" value="Alkaline phosphatase-like"/>
    <property type="match status" value="1"/>
</dbReference>
<name>A0A143PRG1_LUTPR</name>
<dbReference type="Proteomes" id="UP000076079">
    <property type="component" value="Chromosome"/>
</dbReference>
<comment type="similarity">
    <text evidence="1">Belongs to the sulfatase family.</text>
</comment>
<dbReference type="InterPro" id="IPR000917">
    <property type="entry name" value="Sulfatase_N"/>
</dbReference>
<dbReference type="EMBL" id="CP015136">
    <property type="protein sequence ID" value="AMY10700.1"/>
    <property type="molecule type" value="Genomic_DNA"/>
</dbReference>
<evidence type="ECO:0000259" key="6">
    <source>
        <dbReference type="Pfam" id="PF00884"/>
    </source>
</evidence>
<dbReference type="InterPro" id="IPR050738">
    <property type="entry name" value="Sulfatase"/>
</dbReference>
<evidence type="ECO:0000256" key="3">
    <source>
        <dbReference type="ARBA" id="ARBA00022801"/>
    </source>
</evidence>
<gene>
    <name evidence="7" type="primary">atsA_8</name>
    <name evidence="7" type="ORF">LuPra_03939</name>
</gene>
<dbReference type="STRING" id="1855912.LuPra_03939"/>
<dbReference type="PANTHER" id="PTHR42693:SF33">
    <property type="entry name" value="ARYLSULFATASE"/>
    <property type="match status" value="1"/>
</dbReference>
<dbReference type="RefSeq" id="WP_110172313.1">
    <property type="nucleotide sequence ID" value="NZ_CP015136.1"/>
</dbReference>
<accession>A0A143PRG1</accession>
<dbReference type="Gene3D" id="3.30.1120.10">
    <property type="match status" value="1"/>
</dbReference>
<dbReference type="KEGG" id="abac:LuPra_03939"/>